<name>A0A518K2B1_9BACT</name>
<gene>
    <name evidence="2" type="ORF">Spa11_01120</name>
</gene>
<evidence type="ECO:0000256" key="1">
    <source>
        <dbReference type="SAM" id="SignalP"/>
    </source>
</evidence>
<protein>
    <recommendedName>
        <fullName evidence="4">PEP-CTERM protein-sorting domain-containing protein</fullName>
    </recommendedName>
</protein>
<dbReference type="PROSITE" id="PS51257">
    <property type="entry name" value="PROKAR_LIPOPROTEIN"/>
    <property type="match status" value="1"/>
</dbReference>
<feature type="chain" id="PRO_5021762540" description="PEP-CTERM protein-sorting domain-containing protein" evidence="1">
    <location>
        <begin position="26"/>
        <end position="241"/>
    </location>
</feature>
<accession>A0A518K2B1</accession>
<dbReference type="Proteomes" id="UP000316426">
    <property type="component" value="Chromosome"/>
</dbReference>
<sequence precursor="true">MKAMSGIFTSALTLACLGLTCGASAEIIGADDFSEADGTAVNGKLADIGGAPWSAGSQTIVGGVLDTDQVGQHSGSFLDLTRALGPGEILTLNFTSAESNGLMFDIDGYAGMSFYVGGDEKLFVGDPGGGQAVDGWALDGFAGGVIDYTGLQSEAVTGVFTYVYNTGVGVLEVTDGVNVGTAVHFYDAGLALNRFRLQSGSSDAAAIAIDSFSIFAGVPEPTSAAIALASTVIGLARSRRR</sequence>
<reference evidence="2 3" key="1">
    <citation type="submission" date="2019-02" db="EMBL/GenBank/DDBJ databases">
        <title>Deep-cultivation of Planctomycetes and their phenomic and genomic characterization uncovers novel biology.</title>
        <authorList>
            <person name="Wiegand S."/>
            <person name="Jogler M."/>
            <person name="Boedeker C."/>
            <person name="Pinto D."/>
            <person name="Vollmers J."/>
            <person name="Rivas-Marin E."/>
            <person name="Kohn T."/>
            <person name="Peeters S.H."/>
            <person name="Heuer A."/>
            <person name="Rast P."/>
            <person name="Oberbeckmann S."/>
            <person name="Bunk B."/>
            <person name="Jeske O."/>
            <person name="Meyerdierks A."/>
            <person name="Storesund J.E."/>
            <person name="Kallscheuer N."/>
            <person name="Luecker S."/>
            <person name="Lage O.M."/>
            <person name="Pohl T."/>
            <person name="Merkel B.J."/>
            <person name="Hornburger P."/>
            <person name="Mueller R.-W."/>
            <person name="Bruemmer F."/>
            <person name="Labrenz M."/>
            <person name="Spormann A.M."/>
            <person name="Op den Camp H."/>
            <person name="Overmann J."/>
            <person name="Amann R."/>
            <person name="Jetten M.S.M."/>
            <person name="Mascher T."/>
            <person name="Medema M.H."/>
            <person name="Devos D.P."/>
            <person name="Kaster A.-K."/>
            <person name="Ovreas L."/>
            <person name="Rohde M."/>
            <person name="Galperin M.Y."/>
            <person name="Jogler C."/>
        </authorList>
    </citation>
    <scope>NUCLEOTIDE SEQUENCE [LARGE SCALE GENOMIC DNA]</scope>
    <source>
        <strain evidence="2 3">Spa11</strain>
    </source>
</reference>
<proteinExistence type="predicted"/>
<dbReference type="EMBL" id="CP036349">
    <property type="protein sequence ID" value="QDV71943.1"/>
    <property type="molecule type" value="Genomic_DNA"/>
</dbReference>
<dbReference type="RefSeq" id="WP_145105343.1">
    <property type="nucleotide sequence ID" value="NZ_CP036349.1"/>
</dbReference>
<organism evidence="2 3">
    <name type="scientific">Botrimarina mediterranea</name>
    <dbReference type="NCBI Taxonomy" id="2528022"/>
    <lineage>
        <taxon>Bacteria</taxon>
        <taxon>Pseudomonadati</taxon>
        <taxon>Planctomycetota</taxon>
        <taxon>Planctomycetia</taxon>
        <taxon>Pirellulales</taxon>
        <taxon>Lacipirellulaceae</taxon>
        <taxon>Botrimarina</taxon>
    </lineage>
</organism>
<keyword evidence="3" id="KW-1185">Reference proteome</keyword>
<evidence type="ECO:0008006" key="4">
    <source>
        <dbReference type="Google" id="ProtNLM"/>
    </source>
</evidence>
<dbReference type="KEGG" id="bmei:Spa11_01120"/>
<evidence type="ECO:0000313" key="2">
    <source>
        <dbReference type="EMBL" id="QDV71943.1"/>
    </source>
</evidence>
<dbReference type="AlphaFoldDB" id="A0A518K2B1"/>
<keyword evidence="1" id="KW-0732">Signal</keyword>
<feature type="signal peptide" evidence="1">
    <location>
        <begin position="1"/>
        <end position="25"/>
    </location>
</feature>
<evidence type="ECO:0000313" key="3">
    <source>
        <dbReference type="Proteomes" id="UP000316426"/>
    </source>
</evidence>